<dbReference type="HOGENOM" id="CLU_1064742_0_0_6"/>
<keyword evidence="2" id="KW-1185">Reference proteome</keyword>
<dbReference type="EMBL" id="JH413807">
    <property type="protein sequence ID" value="EHL32026.1"/>
    <property type="molecule type" value="Genomic_DNA"/>
</dbReference>
<dbReference type="AlphaFoldDB" id="G9EL13"/>
<dbReference type="RefSeq" id="WP_006869860.1">
    <property type="nucleotide sequence ID" value="NZ_JH413807.1"/>
</dbReference>
<protein>
    <submittedName>
        <fullName evidence="1">Uncharacterized protein</fullName>
    </submittedName>
</protein>
<gene>
    <name evidence="1" type="ORF">LDG_5909</name>
</gene>
<name>G9EL13_9GAMM</name>
<evidence type="ECO:0000313" key="2">
    <source>
        <dbReference type="Proteomes" id="UP000002770"/>
    </source>
</evidence>
<proteinExistence type="predicted"/>
<dbReference type="InParanoid" id="G9EL13"/>
<dbReference type="Proteomes" id="UP000002770">
    <property type="component" value="Unassembled WGS sequence"/>
</dbReference>
<accession>G9EL13</accession>
<organism evidence="1 2">
    <name type="scientific">Legionella drancourtii LLAP12</name>
    <dbReference type="NCBI Taxonomy" id="658187"/>
    <lineage>
        <taxon>Bacteria</taxon>
        <taxon>Pseudomonadati</taxon>
        <taxon>Pseudomonadota</taxon>
        <taxon>Gammaproteobacteria</taxon>
        <taxon>Legionellales</taxon>
        <taxon>Legionellaceae</taxon>
        <taxon>Legionella</taxon>
    </lineage>
</organism>
<sequence>MRFFYQEKLPSAGAKSNPLFTAVSTYMKSIDMGDYNPMLPAANWSSEDESICILQLLKNASQHFEEIDFPEDPAVSYELENCVPQIAHLLASLTILKECFLVAPPERLEKLEKMGVLAQVKAGMPGPSMVYIDALLDPASMYDDISKITLLTGIIADLKDKGDKFGALNYVLLSVALIKWNSLIDKLKYHDRVLFSDDKRTNNTLQAKILLKSNSANMTFIDQCILTVWEKLELKVGLEDAISLMDRSRPKISSSKENRGC</sequence>
<reference evidence="1 2" key="1">
    <citation type="journal article" date="2011" name="BMC Genomics">
        <title>Insight into cross-talk between intra-amoebal pathogens.</title>
        <authorList>
            <person name="Gimenez G."/>
            <person name="Bertelli C."/>
            <person name="Moliner C."/>
            <person name="Robert C."/>
            <person name="Raoult D."/>
            <person name="Fournier P.E."/>
            <person name="Greub G."/>
        </authorList>
    </citation>
    <scope>NUCLEOTIDE SEQUENCE [LARGE SCALE GENOMIC DNA]</scope>
    <source>
        <strain evidence="1 2">LLAP12</strain>
    </source>
</reference>
<evidence type="ECO:0000313" key="1">
    <source>
        <dbReference type="EMBL" id="EHL32026.1"/>
    </source>
</evidence>
<dbReference type="OrthoDB" id="5636555at2"/>